<dbReference type="InterPro" id="IPR018997">
    <property type="entry name" value="PUB_domain"/>
</dbReference>
<evidence type="ECO:0000313" key="3">
    <source>
        <dbReference type="EMBL" id="CAE8613581.1"/>
    </source>
</evidence>
<gene>
    <name evidence="3" type="ORF">PGLA1383_LOCUS31342</name>
</gene>
<dbReference type="SMART" id="SM00580">
    <property type="entry name" value="PUG"/>
    <property type="match status" value="1"/>
</dbReference>
<comment type="caution">
    <text evidence="3">The sequence shown here is derived from an EMBL/GenBank/DDBJ whole genome shotgun (WGS) entry which is preliminary data.</text>
</comment>
<dbReference type="SUPFAM" id="SSF143503">
    <property type="entry name" value="PUG domain-like"/>
    <property type="match status" value="1"/>
</dbReference>
<dbReference type="CDD" id="cd09212">
    <property type="entry name" value="PUB"/>
    <property type="match status" value="1"/>
</dbReference>
<accession>A0A813FN85</accession>
<evidence type="ECO:0000313" key="4">
    <source>
        <dbReference type="Proteomes" id="UP000654075"/>
    </source>
</evidence>
<name>A0A813FN85_POLGL</name>
<dbReference type="Proteomes" id="UP000654075">
    <property type="component" value="Unassembled WGS sequence"/>
</dbReference>
<dbReference type="AlphaFoldDB" id="A0A813FN85"/>
<dbReference type="OrthoDB" id="420187at2759"/>
<feature type="domain" description="PUB" evidence="2">
    <location>
        <begin position="21"/>
        <end position="89"/>
    </location>
</feature>
<feature type="region of interest" description="Disordered" evidence="1">
    <location>
        <begin position="133"/>
        <end position="152"/>
    </location>
</feature>
<dbReference type="PANTHER" id="PTHR23153">
    <property type="entry name" value="UBX-RELATED"/>
    <property type="match status" value="1"/>
</dbReference>
<proteinExistence type="predicted"/>
<protein>
    <recommendedName>
        <fullName evidence="2">PUB domain-containing protein</fullName>
    </recommendedName>
</protein>
<dbReference type="InterPro" id="IPR036339">
    <property type="entry name" value="PUB-like_dom_sf"/>
</dbReference>
<organism evidence="3 4">
    <name type="scientific">Polarella glacialis</name>
    <name type="common">Dinoflagellate</name>
    <dbReference type="NCBI Taxonomy" id="89957"/>
    <lineage>
        <taxon>Eukaryota</taxon>
        <taxon>Sar</taxon>
        <taxon>Alveolata</taxon>
        <taxon>Dinophyceae</taxon>
        <taxon>Suessiales</taxon>
        <taxon>Suessiaceae</taxon>
        <taxon>Polarella</taxon>
    </lineage>
</organism>
<dbReference type="Pfam" id="PF09409">
    <property type="entry name" value="PUB"/>
    <property type="match status" value="1"/>
</dbReference>
<dbReference type="EMBL" id="CAJNNV010025275">
    <property type="protein sequence ID" value="CAE8613581.1"/>
    <property type="molecule type" value="Genomic_DNA"/>
</dbReference>
<dbReference type="GO" id="GO:0005737">
    <property type="term" value="C:cytoplasm"/>
    <property type="evidence" value="ECO:0007669"/>
    <property type="project" value="TreeGrafter"/>
</dbReference>
<evidence type="ECO:0000256" key="1">
    <source>
        <dbReference type="SAM" id="MobiDB-lite"/>
    </source>
</evidence>
<dbReference type="PANTHER" id="PTHR23153:SF38">
    <property type="entry name" value="UBX DOMAIN-CONTAINING PROTEIN 6"/>
    <property type="match status" value="1"/>
</dbReference>
<reference evidence="3" key="1">
    <citation type="submission" date="2021-02" db="EMBL/GenBank/DDBJ databases">
        <authorList>
            <person name="Dougan E. K."/>
            <person name="Rhodes N."/>
            <person name="Thang M."/>
            <person name="Chan C."/>
        </authorList>
    </citation>
    <scope>NUCLEOTIDE SEQUENCE</scope>
</reference>
<keyword evidence="4" id="KW-1185">Reference proteome</keyword>
<dbReference type="Gene3D" id="1.20.58.2190">
    <property type="match status" value="1"/>
</dbReference>
<sequence>MDLSAALGQLGSQPWALQEPCYGVLLKLLENIAQSPEEPKSRSLRKSNAAIKAKVLDVPGGSAFLLSAGFEEDEEAFKLPLDASVENCKASLESLRAHARARHDDNYRAVRDEKIAREKAEEAVLADMGGFARGRHKLSGGSTDAGAGSNKD</sequence>
<evidence type="ECO:0000259" key="2">
    <source>
        <dbReference type="Pfam" id="PF09409"/>
    </source>
</evidence>